<reference evidence="3 4" key="1">
    <citation type="submission" date="2020-10" db="EMBL/GenBank/DDBJ databases">
        <title>Phylogeny of dyella-like bacteria.</title>
        <authorList>
            <person name="Fu J."/>
        </authorList>
    </citation>
    <scope>NUCLEOTIDE SEQUENCE [LARGE SCALE GENOMIC DNA]</scope>
    <source>
        <strain evidence="3 4">DHG40</strain>
    </source>
</reference>
<dbReference type="PANTHER" id="PTHR40659:SF1">
    <property type="entry name" value="NICKEL_COBALT EFFLUX SYSTEM RCNA"/>
    <property type="match status" value="1"/>
</dbReference>
<feature type="compositionally biased region" description="Basic and acidic residues" evidence="1">
    <location>
        <begin position="243"/>
        <end position="256"/>
    </location>
</feature>
<keyword evidence="2" id="KW-1133">Transmembrane helix</keyword>
<sequence>MSLLSFEQLNTGSATLLVGAVLVVGVLHTIVPDHWVPITLIARQRGWSKAETARAALQAGTGHIVTTLILAAIVWLAGVAVAAKFGHWVDTISSVALIAFGLWIGISSWLELRSGEGHGHSHGPHGHTHDFSHLAGANGPDEVIHGPELQRMDGEHGVLELSIYEWGQPPRFRFTSTRPDLVGTVTVETCRDDGSRQTFAFTRRGEYWESLDDIPEPHGFDLKVTVHHDDHAHVYQTVFAEHEHHHGGHEHDDHHDHSHPHNHRDSSGAAQKTSSRTALLLILGSSPMVEGIPAFFAAGKYGLSLIIIMALVFAASTIVTYVLLCVYSTASLQRVRFGAIERYGEVLSGAFIGLVGLAFWLFPVL</sequence>
<proteinExistence type="predicted"/>
<name>A0ABW8IGF6_9GAMM</name>
<accession>A0ABW8IGF6</accession>
<feature type="transmembrane region" description="Helical" evidence="2">
    <location>
        <begin position="91"/>
        <end position="110"/>
    </location>
</feature>
<evidence type="ECO:0000256" key="2">
    <source>
        <dbReference type="SAM" id="Phobius"/>
    </source>
</evidence>
<evidence type="ECO:0000313" key="3">
    <source>
        <dbReference type="EMBL" id="MFK2853874.1"/>
    </source>
</evidence>
<dbReference type="PANTHER" id="PTHR40659">
    <property type="entry name" value="NICKEL/COBALT EFFLUX SYSTEM RCNA"/>
    <property type="match status" value="1"/>
</dbReference>
<feature type="region of interest" description="Disordered" evidence="1">
    <location>
        <begin position="243"/>
        <end position="270"/>
    </location>
</feature>
<comment type="caution">
    <text evidence="3">The sequence shown here is derived from an EMBL/GenBank/DDBJ whole genome shotgun (WGS) entry which is preliminary data.</text>
</comment>
<feature type="transmembrane region" description="Helical" evidence="2">
    <location>
        <begin position="64"/>
        <end position="85"/>
    </location>
</feature>
<organism evidence="3 4">
    <name type="scientific">Dyella humi</name>
    <dbReference type="NCBI Taxonomy" id="1770547"/>
    <lineage>
        <taxon>Bacteria</taxon>
        <taxon>Pseudomonadati</taxon>
        <taxon>Pseudomonadota</taxon>
        <taxon>Gammaproteobacteria</taxon>
        <taxon>Lysobacterales</taxon>
        <taxon>Rhodanobacteraceae</taxon>
        <taxon>Dyella</taxon>
    </lineage>
</organism>
<keyword evidence="4" id="KW-1185">Reference proteome</keyword>
<keyword evidence="2" id="KW-0472">Membrane</keyword>
<feature type="transmembrane region" description="Helical" evidence="2">
    <location>
        <begin position="12"/>
        <end position="31"/>
    </location>
</feature>
<gene>
    <name evidence="3" type="ORF">ISP18_04660</name>
</gene>
<dbReference type="RefSeq" id="WP_380017487.1">
    <property type="nucleotide sequence ID" value="NZ_JADIKI010000021.1"/>
</dbReference>
<feature type="transmembrane region" description="Helical" evidence="2">
    <location>
        <begin position="305"/>
        <end position="330"/>
    </location>
</feature>
<keyword evidence="2" id="KW-0812">Transmembrane</keyword>
<evidence type="ECO:0000256" key="1">
    <source>
        <dbReference type="SAM" id="MobiDB-lite"/>
    </source>
</evidence>
<evidence type="ECO:0008006" key="5">
    <source>
        <dbReference type="Google" id="ProtNLM"/>
    </source>
</evidence>
<dbReference type="Proteomes" id="UP001620409">
    <property type="component" value="Unassembled WGS sequence"/>
</dbReference>
<protein>
    <recommendedName>
        <fullName evidence="5">Nickel/cobalt efflux system</fullName>
    </recommendedName>
</protein>
<feature type="transmembrane region" description="Helical" evidence="2">
    <location>
        <begin position="342"/>
        <end position="362"/>
    </location>
</feature>
<feature type="transmembrane region" description="Helical" evidence="2">
    <location>
        <begin position="278"/>
        <end position="299"/>
    </location>
</feature>
<evidence type="ECO:0000313" key="4">
    <source>
        <dbReference type="Proteomes" id="UP001620409"/>
    </source>
</evidence>
<dbReference type="EMBL" id="JADIKI010000021">
    <property type="protein sequence ID" value="MFK2853874.1"/>
    <property type="molecule type" value="Genomic_DNA"/>
</dbReference>
<dbReference type="InterPro" id="IPR051224">
    <property type="entry name" value="NiCoT_RcnA"/>
</dbReference>